<protein>
    <submittedName>
        <fullName evidence="1">Uncharacterized protein</fullName>
    </submittedName>
</protein>
<name>A0A1N7QAQ5_9FLAO</name>
<organism evidence="1 2">
    <name type="scientific">Chryseobacterium gambrini</name>
    <dbReference type="NCBI Taxonomy" id="373672"/>
    <lineage>
        <taxon>Bacteria</taxon>
        <taxon>Pseudomonadati</taxon>
        <taxon>Bacteroidota</taxon>
        <taxon>Flavobacteriia</taxon>
        <taxon>Flavobacteriales</taxon>
        <taxon>Weeksellaceae</taxon>
        <taxon>Chryseobacterium group</taxon>
        <taxon>Chryseobacterium</taxon>
    </lineage>
</organism>
<reference evidence="1 2" key="1">
    <citation type="submission" date="2017-01" db="EMBL/GenBank/DDBJ databases">
        <authorList>
            <person name="Mah S.A."/>
            <person name="Swanson W.J."/>
            <person name="Moy G.W."/>
            <person name="Vacquier V.D."/>
        </authorList>
    </citation>
    <scope>NUCLEOTIDE SEQUENCE [LARGE SCALE GENOMIC DNA]</scope>
    <source>
        <strain evidence="1 2">DSM 18014</strain>
    </source>
</reference>
<dbReference type="Pfam" id="PF19268">
    <property type="entry name" value="CIS_TMP"/>
    <property type="match status" value="1"/>
</dbReference>
<accession>A0A1N7QAQ5</accession>
<dbReference type="STRING" id="373672.SAMN05421785_11047"/>
<sequence>MYNSNLFNVKQDHIIQKVFIEITVNNKEKGLSIKDDINSFLSMDVFPKIEKYLTTFEHRLADRTLQIPKLELNLDVKRSALNSDLKDKIAQVFEEKLSEITNPVLNSDEVKTNNSEAYLVTNQEKILQSFIYFLERGSVPWWNSDKKSFSLLEPNVFNAIIQAENFQSCILPAFSKRNVQERIIHQLSDGQIAQLCNVILKDKALKINLESEIIQLISKLDQTNRITVWRLVLNILSRHLKSPNIHIEDYFLEEILKSETLSKDLFFVKNHFHNLKTVLKIFPIIKEAELIEKIEETFIKNDQNTKKTTKKNEQNFTEINDVVIQNDKNSEQKAEEIISDEGQYVQNAGLILIHPFMKTFFEHCDLLDKKTNQLSDPELGAHLLHYIATGKINAPEYDMIFEKFLCNIPLHQSINRHIKLTRKHKTQVKNLIESVQHNWSAMKTSSAELLRNEFFQRPGKLVVIDHDCTLTVERKTQDILLERLSWGIGLVKLPWKNQFMFVNW</sequence>
<dbReference type="InterPro" id="IPR045538">
    <property type="entry name" value="CIS_TMP"/>
</dbReference>
<dbReference type="Proteomes" id="UP000185781">
    <property type="component" value="Unassembled WGS sequence"/>
</dbReference>
<evidence type="ECO:0000313" key="2">
    <source>
        <dbReference type="Proteomes" id="UP000185781"/>
    </source>
</evidence>
<evidence type="ECO:0000313" key="1">
    <source>
        <dbReference type="EMBL" id="SIT19960.1"/>
    </source>
</evidence>
<proteinExistence type="predicted"/>
<dbReference type="EMBL" id="FTOV01000010">
    <property type="protein sequence ID" value="SIT19960.1"/>
    <property type="molecule type" value="Genomic_DNA"/>
</dbReference>
<gene>
    <name evidence="1" type="ORF">SAMN05421785_11047</name>
</gene>
<dbReference type="AlphaFoldDB" id="A0A1N7QAQ5"/>